<reference evidence="1" key="1">
    <citation type="submission" date="2023-04" db="EMBL/GenBank/DDBJ databases">
        <title>Black Yeasts Isolated from many extreme environments.</title>
        <authorList>
            <person name="Coleine C."/>
            <person name="Stajich J.E."/>
            <person name="Selbmann L."/>
        </authorList>
    </citation>
    <scope>NUCLEOTIDE SEQUENCE</scope>
    <source>
        <strain evidence="1">CCFEE 5312</strain>
    </source>
</reference>
<dbReference type="EMBL" id="JAWDJX010000082">
    <property type="protein sequence ID" value="KAK3046719.1"/>
    <property type="molecule type" value="Genomic_DNA"/>
</dbReference>
<organism evidence="1 2">
    <name type="scientific">Extremus antarcticus</name>
    <dbReference type="NCBI Taxonomy" id="702011"/>
    <lineage>
        <taxon>Eukaryota</taxon>
        <taxon>Fungi</taxon>
        <taxon>Dikarya</taxon>
        <taxon>Ascomycota</taxon>
        <taxon>Pezizomycotina</taxon>
        <taxon>Dothideomycetes</taxon>
        <taxon>Dothideomycetidae</taxon>
        <taxon>Mycosphaerellales</taxon>
        <taxon>Extremaceae</taxon>
        <taxon>Extremus</taxon>
    </lineage>
</organism>
<keyword evidence="2" id="KW-1185">Reference proteome</keyword>
<accession>A0AAJ0D5R1</accession>
<name>A0AAJ0D5R1_9PEZI</name>
<proteinExistence type="predicted"/>
<comment type="caution">
    <text evidence="1">The sequence shown here is derived from an EMBL/GenBank/DDBJ whole genome shotgun (WGS) entry which is preliminary data.</text>
</comment>
<sequence length="187" mass="21531">MFAPSRVLLQPGKVIYPMFGNGKRPTYMAFLRQTLDLPENQAALVDTQRAHVEKAFEAELRKRVGLTEAEIRRLNLLNSRQKQIAKSVKSPFRADLDAEKIKLPHLTSRTHHEKEQYTKYSYTEFADKVLRDNPNIEFSKQNVDEAFQKAAVKLGNSIGDRALFDQMVTRCLGKESTKYWKRRDGGS</sequence>
<gene>
    <name evidence="1" type="ORF">LTR09_011802</name>
</gene>
<dbReference type="Proteomes" id="UP001271007">
    <property type="component" value="Unassembled WGS sequence"/>
</dbReference>
<evidence type="ECO:0000313" key="1">
    <source>
        <dbReference type="EMBL" id="KAK3046719.1"/>
    </source>
</evidence>
<dbReference type="AlphaFoldDB" id="A0AAJ0D5R1"/>
<evidence type="ECO:0000313" key="2">
    <source>
        <dbReference type="Proteomes" id="UP001271007"/>
    </source>
</evidence>
<protein>
    <submittedName>
        <fullName evidence="1">Uncharacterized protein</fullName>
    </submittedName>
</protein>